<dbReference type="InterPro" id="IPR020846">
    <property type="entry name" value="MFS_dom"/>
</dbReference>
<dbReference type="RefSeq" id="WP_088029767.1">
    <property type="nucleotide sequence ID" value="NZ_FWZD01000072.1"/>
</dbReference>
<dbReference type="SUPFAM" id="SSF103473">
    <property type="entry name" value="MFS general substrate transporter"/>
    <property type="match status" value="1"/>
</dbReference>
<dbReference type="AlphaFoldDB" id="A0A1Y6AMQ5"/>
<accession>A0A1Y6AMQ5</accession>
<feature type="transmembrane region" description="Helical" evidence="14">
    <location>
        <begin position="320"/>
        <end position="339"/>
    </location>
</feature>
<feature type="domain" description="Major facilitator superfamily (MFS) profile" evidence="15">
    <location>
        <begin position="9"/>
        <end position="450"/>
    </location>
</feature>
<dbReference type="GO" id="GO:1902600">
    <property type="term" value="P:proton transmembrane transport"/>
    <property type="evidence" value="ECO:0007669"/>
    <property type="project" value="UniProtKB-KW"/>
</dbReference>
<evidence type="ECO:0000256" key="6">
    <source>
        <dbReference type="ARBA" id="ARBA00022475"/>
    </source>
</evidence>
<comment type="function">
    <text evidence="1">Resistance to tetracycline by an active tetracycline efflux. This is an energy-dependent process that decreases the accumulation of the antibiotic in whole cells. This protein functions as a metal-tetracycline/H(+) antiporter.</text>
</comment>
<evidence type="ECO:0000256" key="4">
    <source>
        <dbReference type="ARBA" id="ARBA00022448"/>
    </source>
</evidence>
<feature type="transmembrane region" description="Helical" evidence="14">
    <location>
        <begin position="163"/>
        <end position="183"/>
    </location>
</feature>
<keyword evidence="8" id="KW-0375">Hydrogen ion transport</keyword>
<feature type="transmembrane region" description="Helical" evidence="14">
    <location>
        <begin position="345"/>
        <end position="369"/>
    </location>
</feature>
<sequence length="455" mass="49740">MQHNGNVKKVMPMIMVIFLSSATLIQAFTIISPQLARDFNLPESTISIQVSIAMLVMGVASMIYATLSDSISIRKLIIFGVLIMCISSVLGFVFSHSFIMVVISRALQTFGGTSASALLIITVTKYLDEKTQVKYYGYNTACVQASMALGVLCGGFLSTYVSWRFLFLLPLITLILVPSLLKNLPEDSKKTERKLDIAGISLISFITILLTLYFNNLNIILLLLSLFSIVLFVFYIMKNKNAFITIDFFQNKKYLLAILLVFLTFGSQAAFSFVFGFLAQSIYQVNLGTVSLIMLPSFVVGSIIGVISGKITIQLGVPKTLMIAMGLMGVSLLIGAVLIDTNITVLALVTCLFSGAMGLLYAPFMKIVVSALPIEKVGTGLGFFNLSISIASTIWIAITGKLLSMDSLHKINVFGFETSIAPLYSNILLIYVVLITIGLGLYYINKNTLSFKENN</sequence>
<dbReference type="InterPro" id="IPR036259">
    <property type="entry name" value="MFS_trans_sf"/>
</dbReference>
<feature type="transmembrane region" description="Helical" evidence="14">
    <location>
        <begin position="76"/>
        <end position="99"/>
    </location>
</feature>
<dbReference type="Gene3D" id="1.20.1720.10">
    <property type="entry name" value="Multidrug resistance protein D"/>
    <property type="match status" value="1"/>
</dbReference>
<dbReference type="Pfam" id="PF07690">
    <property type="entry name" value="MFS_1"/>
    <property type="match status" value="1"/>
</dbReference>
<feature type="transmembrane region" description="Helical" evidence="14">
    <location>
        <begin position="46"/>
        <end position="64"/>
    </location>
</feature>
<evidence type="ECO:0000256" key="10">
    <source>
        <dbReference type="ARBA" id="ARBA00023065"/>
    </source>
</evidence>
<keyword evidence="5" id="KW-0050">Antiport</keyword>
<keyword evidence="11 14" id="KW-0472">Membrane</keyword>
<evidence type="ECO:0000256" key="9">
    <source>
        <dbReference type="ARBA" id="ARBA00022989"/>
    </source>
</evidence>
<protein>
    <recommendedName>
        <fullName evidence="13">Tetracycline resistance protein</fullName>
    </recommendedName>
</protein>
<dbReference type="Proteomes" id="UP000194439">
    <property type="component" value="Unassembled WGS sequence"/>
</dbReference>
<organism evidence="16 17">
    <name type="scientific">Bacillus mobilis</name>
    <dbReference type="NCBI Taxonomy" id="2026190"/>
    <lineage>
        <taxon>Bacteria</taxon>
        <taxon>Bacillati</taxon>
        <taxon>Bacillota</taxon>
        <taxon>Bacilli</taxon>
        <taxon>Bacillales</taxon>
        <taxon>Bacillaceae</taxon>
        <taxon>Bacillus</taxon>
        <taxon>Bacillus cereus group</taxon>
    </lineage>
</organism>
<dbReference type="InterPro" id="IPR011701">
    <property type="entry name" value="MFS"/>
</dbReference>
<evidence type="ECO:0000256" key="2">
    <source>
        <dbReference type="ARBA" id="ARBA00004651"/>
    </source>
</evidence>
<dbReference type="PANTHER" id="PTHR23501:SF188">
    <property type="entry name" value="TETRACYCLINE RESISTANCE PROTEIN"/>
    <property type="match status" value="1"/>
</dbReference>
<feature type="transmembrane region" description="Helical" evidence="14">
    <location>
        <begin position="257"/>
        <end position="279"/>
    </location>
</feature>
<keyword evidence="9 14" id="KW-1133">Transmembrane helix</keyword>
<dbReference type="GO" id="GO:0046677">
    <property type="term" value="P:response to antibiotic"/>
    <property type="evidence" value="ECO:0007669"/>
    <property type="project" value="UniProtKB-KW"/>
</dbReference>
<proteinExistence type="inferred from homology"/>
<evidence type="ECO:0000256" key="8">
    <source>
        <dbReference type="ARBA" id="ARBA00022781"/>
    </source>
</evidence>
<name>A0A1Y6AMQ5_9BACI</name>
<feature type="transmembrane region" description="Helical" evidence="14">
    <location>
        <begin position="135"/>
        <end position="157"/>
    </location>
</feature>
<evidence type="ECO:0000259" key="15">
    <source>
        <dbReference type="PROSITE" id="PS50850"/>
    </source>
</evidence>
<evidence type="ECO:0000256" key="7">
    <source>
        <dbReference type="ARBA" id="ARBA00022692"/>
    </source>
</evidence>
<feature type="transmembrane region" description="Helical" evidence="14">
    <location>
        <begin position="219"/>
        <end position="237"/>
    </location>
</feature>
<evidence type="ECO:0000256" key="3">
    <source>
        <dbReference type="ARBA" id="ARBA00007520"/>
    </source>
</evidence>
<keyword evidence="7 14" id="KW-0812">Transmembrane</keyword>
<evidence type="ECO:0000313" key="17">
    <source>
        <dbReference type="Proteomes" id="UP000194439"/>
    </source>
</evidence>
<evidence type="ECO:0000256" key="14">
    <source>
        <dbReference type="SAM" id="Phobius"/>
    </source>
</evidence>
<keyword evidence="4" id="KW-0813">Transport</keyword>
<evidence type="ECO:0000256" key="1">
    <source>
        <dbReference type="ARBA" id="ARBA00003279"/>
    </source>
</evidence>
<feature type="transmembrane region" description="Helical" evidence="14">
    <location>
        <begin position="285"/>
        <end position="308"/>
    </location>
</feature>
<evidence type="ECO:0000256" key="11">
    <source>
        <dbReference type="ARBA" id="ARBA00023136"/>
    </source>
</evidence>
<comment type="similarity">
    <text evidence="3">Belongs to the major facilitator superfamily. TCR/Tet family.</text>
</comment>
<feature type="transmembrane region" description="Helical" evidence="14">
    <location>
        <begin position="195"/>
        <end position="213"/>
    </location>
</feature>
<evidence type="ECO:0000256" key="5">
    <source>
        <dbReference type="ARBA" id="ARBA00022449"/>
    </source>
</evidence>
<evidence type="ECO:0000256" key="12">
    <source>
        <dbReference type="ARBA" id="ARBA00023251"/>
    </source>
</evidence>
<keyword evidence="6" id="KW-1003">Cell membrane</keyword>
<dbReference type="PRINTS" id="PR01036">
    <property type="entry name" value="TCRTETB"/>
</dbReference>
<feature type="transmembrane region" description="Helical" evidence="14">
    <location>
        <begin position="381"/>
        <end position="403"/>
    </location>
</feature>
<dbReference type="PANTHER" id="PTHR23501">
    <property type="entry name" value="MAJOR FACILITATOR SUPERFAMILY"/>
    <property type="match status" value="1"/>
</dbReference>
<dbReference type="Gene3D" id="1.20.1250.20">
    <property type="entry name" value="MFS general substrate transporter like domains"/>
    <property type="match status" value="1"/>
</dbReference>
<comment type="subcellular location">
    <subcellularLocation>
        <location evidence="2">Cell membrane</location>
        <topology evidence="2">Multi-pass membrane protein</topology>
    </subcellularLocation>
</comment>
<keyword evidence="12" id="KW-0046">Antibiotic resistance</keyword>
<keyword evidence="10" id="KW-0406">Ion transport</keyword>
<evidence type="ECO:0000256" key="13">
    <source>
        <dbReference type="ARBA" id="ARBA00040630"/>
    </source>
</evidence>
<dbReference type="EMBL" id="FWZD01000072">
    <property type="protein sequence ID" value="SME45446.1"/>
    <property type="molecule type" value="Genomic_DNA"/>
</dbReference>
<evidence type="ECO:0000313" key="16">
    <source>
        <dbReference type="EMBL" id="SME45446.1"/>
    </source>
</evidence>
<reference evidence="17" key="1">
    <citation type="submission" date="2017-04" db="EMBL/GenBank/DDBJ databases">
        <authorList>
            <person name="Criscuolo A."/>
        </authorList>
    </citation>
    <scope>NUCLEOTIDE SEQUENCE [LARGE SCALE GENOMIC DNA]</scope>
</reference>
<gene>
    <name evidence="16" type="primary">norB</name>
    <name evidence="16" type="ORF">BACERE00185_05006</name>
</gene>
<feature type="transmembrane region" description="Helical" evidence="14">
    <location>
        <begin position="423"/>
        <end position="444"/>
    </location>
</feature>
<dbReference type="GO" id="GO:0015297">
    <property type="term" value="F:antiporter activity"/>
    <property type="evidence" value="ECO:0007669"/>
    <property type="project" value="UniProtKB-KW"/>
</dbReference>
<feature type="transmembrane region" description="Helical" evidence="14">
    <location>
        <begin position="105"/>
        <end position="123"/>
    </location>
</feature>
<dbReference type="PROSITE" id="PS50850">
    <property type="entry name" value="MFS"/>
    <property type="match status" value="1"/>
</dbReference>
<dbReference type="GO" id="GO:0005886">
    <property type="term" value="C:plasma membrane"/>
    <property type="evidence" value="ECO:0007669"/>
    <property type="project" value="UniProtKB-SubCell"/>
</dbReference>